<sequence>MTDNAISKLESLPNEILLETLQLENSHNLILTWYNLNTRLNSLIEQLHSIDLSSISYAYFLSYCSLLINRQHQVSSLKLSNVDSSEQISLFLSKFPLQNFHHLRSLSLIEVKQVEINEVILNLPSLNHLLYLLIDCHTTYYEEVLLNDITSTSLRSLTLKSTNAIHYNWSNVGRLCPNLESLNVNFFIYVDQLVQLLSSVPNSLKKLSIALRGDNNYSNIKPFNDLSLLNINTKIENLYISLGPDVSFSDFKLLIKQFKHLKKLSTEMSLPWNIRNTESSLNGYEWVQIISEHLPNLHTFSLRVETYKEHWNDQVSHSFNTDFWVKHRW</sequence>
<dbReference type="AlphaFoldDB" id="A0A813TW66"/>
<dbReference type="OrthoDB" id="10144666at2759"/>
<organism evidence="1 3">
    <name type="scientific">Didymodactylos carnosus</name>
    <dbReference type="NCBI Taxonomy" id="1234261"/>
    <lineage>
        <taxon>Eukaryota</taxon>
        <taxon>Metazoa</taxon>
        <taxon>Spiralia</taxon>
        <taxon>Gnathifera</taxon>
        <taxon>Rotifera</taxon>
        <taxon>Eurotatoria</taxon>
        <taxon>Bdelloidea</taxon>
        <taxon>Philodinida</taxon>
        <taxon>Philodinidae</taxon>
        <taxon>Didymodactylos</taxon>
    </lineage>
</organism>
<dbReference type="Proteomes" id="UP000681722">
    <property type="component" value="Unassembled WGS sequence"/>
</dbReference>
<gene>
    <name evidence="1" type="ORF">GPM918_LOCUS4460</name>
    <name evidence="2" type="ORF">SRO942_LOCUS4461</name>
</gene>
<reference evidence="1" key="1">
    <citation type="submission" date="2021-02" db="EMBL/GenBank/DDBJ databases">
        <authorList>
            <person name="Nowell W R."/>
        </authorList>
    </citation>
    <scope>NUCLEOTIDE SEQUENCE</scope>
</reference>
<accession>A0A813TW66</accession>
<protein>
    <recommendedName>
        <fullName evidence="4">F-box domain-containing protein</fullName>
    </recommendedName>
</protein>
<evidence type="ECO:0000313" key="3">
    <source>
        <dbReference type="Proteomes" id="UP000663829"/>
    </source>
</evidence>
<comment type="caution">
    <text evidence="1">The sequence shown here is derived from an EMBL/GenBank/DDBJ whole genome shotgun (WGS) entry which is preliminary data.</text>
</comment>
<evidence type="ECO:0008006" key="4">
    <source>
        <dbReference type="Google" id="ProtNLM"/>
    </source>
</evidence>
<dbReference type="Proteomes" id="UP000663829">
    <property type="component" value="Unassembled WGS sequence"/>
</dbReference>
<dbReference type="EMBL" id="CAJNOQ010000600">
    <property type="protein sequence ID" value="CAF0819311.1"/>
    <property type="molecule type" value="Genomic_DNA"/>
</dbReference>
<dbReference type="EMBL" id="CAJOBC010000600">
    <property type="protein sequence ID" value="CAF3605655.1"/>
    <property type="molecule type" value="Genomic_DNA"/>
</dbReference>
<evidence type="ECO:0000313" key="2">
    <source>
        <dbReference type="EMBL" id="CAF3605655.1"/>
    </source>
</evidence>
<evidence type="ECO:0000313" key="1">
    <source>
        <dbReference type="EMBL" id="CAF0819311.1"/>
    </source>
</evidence>
<dbReference type="SUPFAM" id="SSF52047">
    <property type="entry name" value="RNI-like"/>
    <property type="match status" value="1"/>
</dbReference>
<dbReference type="InterPro" id="IPR032675">
    <property type="entry name" value="LRR_dom_sf"/>
</dbReference>
<name>A0A813TW66_9BILA</name>
<keyword evidence="3" id="KW-1185">Reference proteome</keyword>
<dbReference type="Gene3D" id="3.80.10.10">
    <property type="entry name" value="Ribonuclease Inhibitor"/>
    <property type="match status" value="1"/>
</dbReference>
<proteinExistence type="predicted"/>